<feature type="domain" description="Glycosyl transferase family 1" evidence="1">
    <location>
        <begin position="199"/>
        <end position="361"/>
    </location>
</feature>
<evidence type="ECO:0000313" key="3">
    <source>
        <dbReference type="Proteomes" id="UP000238375"/>
    </source>
</evidence>
<dbReference type="CDD" id="cd03801">
    <property type="entry name" value="GT4_PimA-like"/>
    <property type="match status" value="1"/>
</dbReference>
<dbReference type="RefSeq" id="WP_106138495.1">
    <property type="nucleotide sequence ID" value="NZ_PVTE01000011.1"/>
</dbReference>
<comment type="caution">
    <text evidence="2">The sequence shown here is derived from an EMBL/GenBank/DDBJ whole genome shotgun (WGS) entry which is preliminary data.</text>
</comment>
<name>A0A2T0SUH9_9BACT</name>
<dbReference type="SUPFAM" id="SSF53756">
    <property type="entry name" value="UDP-Glycosyltransferase/glycogen phosphorylase"/>
    <property type="match status" value="1"/>
</dbReference>
<keyword evidence="2" id="KW-0808">Transferase</keyword>
<accession>A0A2T0SUH9</accession>
<dbReference type="Proteomes" id="UP000238375">
    <property type="component" value="Unassembled WGS sequence"/>
</dbReference>
<dbReference type="PANTHER" id="PTHR45947:SF3">
    <property type="entry name" value="SULFOQUINOVOSYL TRANSFERASE SQD2"/>
    <property type="match status" value="1"/>
</dbReference>
<dbReference type="Pfam" id="PF00534">
    <property type="entry name" value="Glycos_transf_1"/>
    <property type="match status" value="1"/>
</dbReference>
<protein>
    <submittedName>
        <fullName evidence="2">Glycosyltransferase involved in cell wall biosynthesis</fullName>
    </submittedName>
</protein>
<dbReference type="PANTHER" id="PTHR45947">
    <property type="entry name" value="SULFOQUINOVOSYL TRANSFERASE SQD2"/>
    <property type="match status" value="1"/>
</dbReference>
<evidence type="ECO:0000259" key="1">
    <source>
        <dbReference type="Pfam" id="PF00534"/>
    </source>
</evidence>
<dbReference type="GO" id="GO:0016757">
    <property type="term" value="F:glycosyltransferase activity"/>
    <property type="evidence" value="ECO:0007669"/>
    <property type="project" value="InterPro"/>
</dbReference>
<dbReference type="OrthoDB" id="9790710at2"/>
<proteinExistence type="predicted"/>
<dbReference type="AlphaFoldDB" id="A0A2T0SUH9"/>
<reference evidence="2 3" key="1">
    <citation type="submission" date="2018-03" db="EMBL/GenBank/DDBJ databases">
        <title>Genomic Encyclopedia of Archaeal and Bacterial Type Strains, Phase II (KMG-II): from individual species to whole genera.</title>
        <authorList>
            <person name="Goeker M."/>
        </authorList>
    </citation>
    <scope>NUCLEOTIDE SEQUENCE [LARGE SCALE GENOMIC DNA]</scope>
    <source>
        <strain evidence="2 3">DSM 28354</strain>
    </source>
</reference>
<dbReference type="InterPro" id="IPR001296">
    <property type="entry name" value="Glyco_trans_1"/>
</dbReference>
<keyword evidence="3" id="KW-1185">Reference proteome</keyword>
<dbReference type="EMBL" id="PVTE01000011">
    <property type="protein sequence ID" value="PRY37013.1"/>
    <property type="molecule type" value="Genomic_DNA"/>
</dbReference>
<organism evidence="2 3">
    <name type="scientific">Spirosoma oryzae</name>
    <dbReference type="NCBI Taxonomy" id="1469603"/>
    <lineage>
        <taxon>Bacteria</taxon>
        <taxon>Pseudomonadati</taxon>
        <taxon>Bacteroidota</taxon>
        <taxon>Cytophagia</taxon>
        <taxon>Cytophagales</taxon>
        <taxon>Cytophagaceae</taxon>
        <taxon>Spirosoma</taxon>
    </lineage>
</organism>
<gene>
    <name evidence="2" type="ORF">CLV58_11150</name>
</gene>
<sequence>MRILIVHNLLWAHYKAAVFEALQREAAKQTNVQVHVLQIARNERSRAGMETTAAEAPVYQYSYDLLFDRYFEDTSPTERAKALLNRARAYKPDVITLTGYYDPAQLALLFWAKLRGIRIIMQNESTTADNQRTGPKEAFKRWLISLFDGFFCFGSRSADYLLALNVPPRKILLRKNAVDNQTLRRVYEQALSTRQAEQQHLRLPSRNFIYVGRLIGVKNVPALLTAFAQARQQAPAADWGLILLGDGADQPTLFQQTTELGLTNVVSFQPAQPWYRVPAFLALSDVLVLPSQSEPWGLVVNEAMVCGLPVIVSSQCGCVPDLVRDGTTGFVFDPANTDQLTQLLTNFMTGRVDTRAMRQAALDQIAPYAPEVVAREMLAGFTKVTA</sequence>
<dbReference type="InterPro" id="IPR050194">
    <property type="entry name" value="Glycosyltransferase_grp1"/>
</dbReference>
<dbReference type="Gene3D" id="3.40.50.2000">
    <property type="entry name" value="Glycogen Phosphorylase B"/>
    <property type="match status" value="2"/>
</dbReference>
<evidence type="ECO:0000313" key="2">
    <source>
        <dbReference type="EMBL" id="PRY37013.1"/>
    </source>
</evidence>